<dbReference type="Proteomes" id="UP000054721">
    <property type="component" value="Unassembled WGS sequence"/>
</dbReference>
<feature type="compositionally biased region" description="Basic and acidic residues" evidence="1">
    <location>
        <begin position="7"/>
        <end position="27"/>
    </location>
</feature>
<evidence type="ECO:0000256" key="1">
    <source>
        <dbReference type="SAM" id="MobiDB-lite"/>
    </source>
</evidence>
<gene>
    <name evidence="2" type="ORF">T02_10387</name>
</gene>
<proteinExistence type="predicted"/>
<protein>
    <submittedName>
        <fullName evidence="2">Uncharacterized protein</fullName>
    </submittedName>
</protein>
<evidence type="ECO:0000313" key="3">
    <source>
        <dbReference type="Proteomes" id="UP000054721"/>
    </source>
</evidence>
<evidence type="ECO:0000313" key="2">
    <source>
        <dbReference type="EMBL" id="KRZ63189.1"/>
    </source>
</evidence>
<organism evidence="2 3">
    <name type="scientific">Trichinella nativa</name>
    <dbReference type="NCBI Taxonomy" id="6335"/>
    <lineage>
        <taxon>Eukaryota</taxon>
        <taxon>Metazoa</taxon>
        <taxon>Ecdysozoa</taxon>
        <taxon>Nematoda</taxon>
        <taxon>Enoplea</taxon>
        <taxon>Dorylaimia</taxon>
        <taxon>Trichinellida</taxon>
        <taxon>Trichinellidae</taxon>
        <taxon>Trichinella</taxon>
    </lineage>
</organism>
<keyword evidence="3" id="KW-1185">Reference proteome</keyword>
<feature type="region of interest" description="Disordered" evidence="1">
    <location>
        <begin position="1"/>
        <end position="27"/>
    </location>
</feature>
<feature type="region of interest" description="Disordered" evidence="1">
    <location>
        <begin position="40"/>
        <end position="70"/>
    </location>
</feature>
<dbReference type="EMBL" id="JYDW01000002">
    <property type="protein sequence ID" value="KRZ63189.1"/>
    <property type="molecule type" value="Genomic_DNA"/>
</dbReference>
<name>A0A0V1LUK4_9BILA</name>
<sequence length="115" mass="13103">MAPTRKWGVEGGEKKADRHRLAEQQQQKIREKIQVKVARARKKKNNFHQGDKSTSVSGWKNLHTPGDELEKETSLRQQQIVILSRYFVCNANSCAWVAELHQSAAVLLYTSTQTA</sequence>
<reference evidence="2 3" key="1">
    <citation type="submission" date="2015-05" db="EMBL/GenBank/DDBJ databases">
        <title>Evolution of Trichinella species and genotypes.</title>
        <authorList>
            <person name="Korhonen P.K."/>
            <person name="Edoardo P."/>
            <person name="Giuseppe L.R."/>
            <person name="Gasser R.B."/>
        </authorList>
    </citation>
    <scope>NUCLEOTIDE SEQUENCE [LARGE SCALE GENOMIC DNA]</scope>
    <source>
        <strain evidence="2">ISS10</strain>
    </source>
</reference>
<accession>A0A0V1LUK4</accession>
<dbReference type="AlphaFoldDB" id="A0A0V1LUK4"/>
<comment type="caution">
    <text evidence="2">The sequence shown here is derived from an EMBL/GenBank/DDBJ whole genome shotgun (WGS) entry which is preliminary data.</text>
</comment>